<name>A0A7U2IAB1_PHANO</name>
<dbReference type="RefSeq" id="XP_001803670.1">
    <property type="nucleotide sequence ID" value="XM_001803618.1"/>
</dbReference>
<evidence type="ECO:0000313" key="3">
    <source>
        <dbReference type="Proteomes" id="UP000663193"/>
    </source>
</evidence>
<reference evidence="3" key="1">
    <citation type="journal article" date="2021" name="BMC Genomics">
        <title>Chromosome-level genome assembly and manually-curated proteome of model necrotroph Parastagonospora nodorum Sn15 reveals a genome-wide trove of candidate effector homologs, and redundancy of virulence-related functions within an accessory chromosome.</title>
        <authorList>
            <person name="Bertazzoni S."/>
            <person name="Jones D.A.B."/>
            <person name="Phan H.T."/>
            <person name="Tan K.-C."/>
            <person name="Hane J.K."/>
        </authorList>
    </citation>
    <scope>NUCLEOTIDE SEQUENCE [LARGE SCALE GENOMIC DNA]</scope>
    <source>
        <strain evidence="3">SN15 / ATCC MYA-4574 / FGSC 10173)</strain>
    </source>
</reference>
<keyword evidence="1" id="KW-0732">Signal</keyword>
<dbReference type="AlphaFoldDB" id="A0A7U2IAB1"/>
<organism evidence="2 3">
    <name type="scientific">Phaeosphaeria nodorum (strain SN15 / ATCC MYA-4574 / FGSC 10173)</name>
    <name type="common">Glume blotch fungus</name>
    <name type="synonym">Parastagonospora nodorum</name>
    <dbReference type="NCBI Taxonomy" id="321614"/>
    <lineage>
        <taxon>Eukaryota</taxon>
        <taxon>Fungi</taxon>
        <taxon>Dikarya</taxon>
        <taxon>Ascomycota</taxon>
        <taxon>Pezizomycotina</taxon>
        <taxon>Dothideomycetes</taxon>
        <taxon>Pleosporomycetidae</taxon>
        <taxon>Pleosporales</taxon>
        <taxon>Pleosporineae</taxon>
        <taxon>Phaeosphaeriaceae</taxon>
        <taxon>Parastagonospora</taxon>
    </lineage>
</organism>
<evidence type="ECO:0000256" key="1">
    <source>
        <dbReference type="SAM" id="SignalP"/>
    </source>
</evidence>
<dbReference type="KEGG" id="pno:SNOG_13456"/>
<accession>A0A7U2IAB1</accession>
<feature type="chain" id="PRO_5034404332" evidence="1">
    <location>
        <begin position="17"/>
        <end position="91"/>
    </location>
</feature>
<feature type="signal peptide" evidence="1">
    <location>
        <begin position="1"/>
        <end position="16"/>
    </location>
</feature>
<sequence>MKSFIAIIALATAASAASLSNPLFQRAPAAVCNGHSGESCAQPNQRACEDNGGHSLICVEKSRGKFAWINADNCPDSNQHCDCADGFCKPN</sequence>
<dbReference type="Proteomes" id="UP000663193">
    <property type="component" value="Chromosome 19"/>
</dbReference>
<protein>
    <submittedName>
        <fullName evidence="2">Uncharacterized protein</fullName>
    </submittedName>
</protein>
<evidence type="ECO:0000313" key="2">
    <source>
        <dbReference type="EMBL" id="QRD06035.1"/>
    </source>
</evidence>
<gene>
    <name evidence="2" type="ORF">JI435_423040</name>
</gene>
<dbReference type="OrthoDB" id="3763898at2759"/>
<dbReference type="VEuPathDB" id="FungiDB:JI435_423040"/>
<proteinExistence type="predicted"/>
<dbReference type="EMBL" id="CP069041">
    <property type="protein sequence ID" value="QRD06035.1"/>
    <property type="molecule type" value="Genomic_DNA"/>
</dbReference>
<keyword evidence="3" id="KW-1185">Reference proteome</keyword>